<feature type="region of interest" description="Disordered" evidence="1">
    <location>
        <begin position="1"/>
        <end position="35"/>
    </location>
</feature>
<comment type="caution">
    <text evidence="2">The sequence shown here is derived from an EMBL/GenBank/DDBJ whole genome shotgun (WGS) entry which is preliminary data.</text>
</comment>
<evidence type="ECO:0000256" key="1">
    <source>
        <dbReference type="SAM" id="MobiDB-lite"/>
    </source>
</evidence>
<feature type="compositionally biased region" description="Basic and acidic residues" evidence="1">
    <location>
        <begin position="1"/>
        <end position="13"/>
    </location>
</feature>
<protein>
    <submittedName>
        <fullName evidence="2">Uncharacterized protein</fullName>
    </submittedName>
</protein>
<gene>
    <name evidence="2" type="ORF">FBZ89_117114</name>
</gene>
<proteinExistence type="predicted"/>
<reference evidence="2 3" key="1">
    <citation type="submission" date="2019-06" db="EMBL/GenBank/DDBJ databases">
        <title>Genomic Encyclopedia of Type Strains, Phase IV (KMG-V): Genome sequencing to study the core and pangenomes of soil and plant-associated prokaryotes.</title>
        <authorList>
            <person name="Whitman W."/>
        </authorList>
    </citation>
    <scope>NUCLEOTIDE SEQUENCE [LARGE SCALE GENOMIC DNA]</scope>
    <source>
        <strain evidence="2 3">BR 11880</strain>
    </source>
</reference>
<accession>A0A560EXZ3</accession>
<dbReference type="EMBL" id="VITN01000017">
    <property type="protein sequence ID" value="TWB14248.1"/>
    <property type="molecule type" value="Genomic_DNA"/>
</dbReference>
<sequence length="105" mass="11391">MSKTDPIKSDKETVPSASEAPTFPQVRHLKESDLSEEARQRIFRCLAAAPSPYRSNGSGPNGSGPNRGGRQVPHWKKAPPSDPKPKLTVDEPVVTTSANRTRDDA</sequence>
<dbReference type="Proteomes" id="UP000319859">
    <property type="component" value="Unassembled WGS sequence"/>
</dbReference>
<feature type="region of interest" description="Disordered" evidence="1">
    <location>
        <begin position="47"/>
        <end position="105"/>
    </location>
</feature>
<name>A0A560EXZ3_9PROT</name>
<evidence type="ECO:0000313" key="3">
    <source>
        <dbReference type="Proteomes" id="UP000319859"/>
    </source>
</evidence>
<organism evidence="2 3">
    <name type="scientific">Nitrospirillum amazonense</name>
    <dbReference type="NCBI Taxonomy" id="28077"/>
    <lineage>
        <taxon>Bacteria</taxon>
        <taxon>Pseudomonadati</taxon>
        <taxon>Pseudomonadota</taxon>
        <taxon>Alphaproteobacteria</taxon>
        <taxon>Rhodospirillales</taxon>
        <taxon>Azospirillaceae</taxon>
        <taxon>Nitrospirillum</taxon>
    </lineage>
</organism>
<evidence type="ECO:0000313" key="2">
    <source>
        <dbReference type="EMBL" id="TWB14248.1"/>
    </source>
</evidence>
<dbReference type="RefSeq" id="WP_145752381.1">
    <property type="nucleotide sequence ID" value="NZ_VITN01000017.1"/>
</dbReference>
<dbReference type="AlphaFoldDB" id="A0A560EXZ3"/>